<dbReference type="EMBL" id="BAAAEM010000002">
    <property type="protein sequence ID" value="GAA0473126.1"/>
    <property type="molecule type" value="Genomic_DNA"/>
</dbReference>
<gene>
    <name evidence="6" type="ORF">GCM10009096_13000</name>
</gene>
<dbReference type="PROSITE" id="PS00671">
    <property type="entry name" value="D_2_HYDROXYACID_DH_3"/>
    <property type="match status" value="1"/>
</dbReference>
<evidence type="ECO:0000259" key="5">
    <source>
        <dbReference type="Pfam" id="PF02826"/>
    </source>
</evidence>
<proteinExistence type="inferred from homology"/>
<feature type="domain" description="D-isomer specific 2-hydroxyacid dehydrogenase catalytic" evidence="4">
    <location>
        <begin position="15"/>
        <end position="308"/>
    </location>
</feature>
<keyword evidence="1 3" id="KW-0560">Oxidoreductase</keyword>
<dbReference type="InterPro" id="IPR006139">
    <property type="entry name" value="D-isomer_2_OHA_DH_cat_dom"/>
</dbReference>
<name>A0ABN1ACJ8_9SPHN</name>
<dbReference type="SUPFAM" id="SSF52283">
    <property type="entry name" value="Formate/glycerate dehydrogenase catalytic domain-like"/>
    <property type="match status" value="1"/>
</dbReference>
<dbReference type="InterPro" id="IPR029753">
    <property type="entry name" value="D-isomer_DH_CS"/>
</dbReference>
<evidence type="ECO:0000313" key="6">
    <source>
        <dbReference type="EMBL" id="GAA0473126.1"/>
    </source>
</evidence>
<reference evidence="6 7" key="1">
    <citation type="journal article" date="2019" name="Int. J. Syst. Evol. Microbiol.">
        <title>The Global Catalogue of Microorganisms (GCM) 10K type strain sequencing project: providing services to taxonomists for standard genome sequencing and annotation.</title>
        <authorList>
            <consortium name="The Broad Institute Genomics Platform"/>
            <consortium name="The Broad Institute Genome Sequencing Center for Infectious Disease"/>
            <person name="Wu L."/>
            <person name="Ma J."/>
        </authorList>
    </citation>
    <scope>NUCLEOTIDE SEQUENCE [LARGE SCALE GENOMIC DNA]</scope>
    <source>
        <strain evidence="6 7">JCM 14162</strain>
    </source>
</reference>
<dbReference type="RefSeq" id="WP_229956166.1">
    <property type="nucleotide sequence ID" value="NZ_BAAAEM010000002.1"/>
</dbReference>
<keyword evidence="2" id="KW-0520">NAD</keyword>
<dbReference type="Proteomes" id="UP001500713">
    <property type="component" value="Unassembled WGS sequence"/>
</dbReference>
<dbReference type="PANTHER" id="PTHR43333:SF1">
    <property type="entry name" value="D-ISOMER SPECIFIC 2-HYDROXYACID DEHYDROGENASE NAD-BINDING DOMAIN-CONTAINING PROTEIN"/>
    <property type="match status" value="1"/>
</dbReference>
<evidence type="ECO:0000256" key="1">
    <source>
        <dbReference type="ARBA" id="ARBA00023002"/>
    </source>
</evidence>
<organism evidence="6 7">
    <name type="scientific">Parasphingorhabdus litoris</name>
    <dbReference type="NCBI Taxonomy" id="394733"/>
    <lineage>
        <taxon>Bacteria</taxon>
        <taxon>Pseudomonadati</taxon>
        <taxon>Pseudomonadota</taxon>
        <taxon>Alphaproteobacteria</taxon>
        <taxon>Sphingomonadales</taxon>
        <taxon>Sphingomonadaceae</taxon>
        <taxon>Parasphingorhabdus</taxon>
    </lineage>
</organism>
<keyword evidence="7" id="KW-1185">Reference proteome</keyword>
<evidence type="ECO:0000313" key="7">
    <source>
        <dbReference type="Proteomes" id="UP001500713"/>
    </source>
</evidence>
<dbReference type="PANTHER" id="PTHR43333">
    <property type="entry name" value="2-HACID_DH_C DOMAIN-CONTAINING PROTEIN"/>
    <property type="match status" value="1"/>
</dbReference>
<dbReference type="SUPFAM" id="SSF51735">
    <property type="entry name" value="NAD(P)-binding Rossmann-fold domains"/>
    <property type="match status" value="1"/>
</dbReference>
<accession>A0ABN1ACJ8</accession>
<evidence type="ECO:0000259" key="4">
    <source>
        <dbReference type="Pfam" id="PF00389"/>
    </source>
</evidence>
<dbReference type="InterPro" id="IPR006140">
    <property type="entry name" value="D-isomer_DH_NAD-bd"/>
</dbReference>
<comment type="similarity">
    <text evidence="3">Belongs to the D-isomer specific 2-hydroxyacid dehydrogenase family.</text>
</comment>
<feature type="domain" description="D-isomer specific 2-hydroxyacid dehydrogenase NAD-binding" evidence="5">
    <location>
        <begin position="107"/>
        <end position="282"/>
    </location>
</feature>
<dbReference type="CDD" id="cd05300">
    <property type="entry name" value="2-Hacid_dh_1"/>
    <property type="match status" value="1"/>
</dbReference>
<evidence type="ECO:0000256" key="2">
    <source>
        <dbReference type="ARBA" id="ARBA00023027"/>
    </source>
</evidence>
<dbReference type="InterPro" id="IPR036291">
    <property type="entry name" value="NAD(P)-bd_dom_sf"/>
</dbReference>
<dbReference type="Pfam" id="PF00389">
    <property type="entry name" value="2-Hacid_dh"/>
    <property type="match status" value="1"/>
</dbReference>
<comment type="caution">
    <text evidence="6">The sequence shown here is derived from an EMBL/GenBank/DDBJ whole genome shotgun (WGS) entry which is preliminary data.</text>
</comment>
<protein>
    <submittedName>
        <fullName evidence="6">D-2-hydroxyacid dehydrogenase</fullName>
    </submittedName>
</protein>
<dbReference type="Pfam" id="PF02826">
    <property type="entry name" value="2-Hacid_dh_C"/>
    <property type="match status" value="1"/>
</dbReference>
<dbReference type="Gene3D" id="3.40.50.720">
    <property type="entry name" value="NAD(P)-binding Rossmann-like Domain"/>
    <property type="match status" value="2"/>
</dbReference>
<sequence length="320" mass="34482">MSKPIAAMASLVRPLVEPHCGDLDVTWFTSTEEALAIAPHAEIGWFDMYDKEKMAQVLAAATNLKWLNSIYAGVEHFPLDQLKQQGTIVTNGAGLNSSPIAEFVAMGMLSAAKRTDKLLELQGQQEWPEQAPGTTELADGKALIIGYGGIGQQVAKKLSGFEMDVTAVRRTASDDPAGLGTEVIGTNDWQARLGEFDWVIVSAPATTETQKLLGADEFAAMKPSAWLINVARGSLVDQPALVEALNGKTIGGAMLDVTDPEPLPKGDPLWTAENCFITMHVSGVAQTRMFQRAAARFVENLKRYQAGSDMIAMADLDRGY</sequence>
<evidence type="ECO:0000256" key="3">
    <source>
        <dbReference type="RuleBase" id="RU003719"/>
    </source>
</evidence>